<evidence type="ECO:0000313" key="4">
    <source>
        <dbReference type="EMBL" id="KAA8999807.1"/>
    </source>
</evidence>
<proteinExistence type="inferred from homology"/>
<dbReference type="AlphaFoldDB" id="A0A5J5G1R4"/>
<dbReference type="InterPro" id="IPR052169">
    <property type="entry name" value="CW_Biosynth-Accessory"/>
</dbReference>
<protein>
    <submittedName>
        <fullName evidence="4">CapA family protein</fullName>
    </submittedName>
</protein>
<dbReference type="PANTHER" id="PTHR33393">
    <property type="entry name" value="POLYGLUTAMINE SYNTHESIS ACCESSORY PROTEIN RV0574C-RELATED"/>
    <property type="match status" value="1"/>
</dbReference>
<dbReference type="CDD" id="cd07381">
    <property type="entry name" value="MPP_CapA"/>
    <property type="match status" value="1"/>
</dbReference>
<accession>A0A5J5G1R4</accession>
<evidence type="ECO:0000313" key="5">
    <source>
        <dbReference type="Proteomes" id="UP000367750"/>
    </source>
</evidence>
<name>A0A5J5G1R4_9BACL</name>
<dbReference type="OrthoDB" id="9810906at2"/>
<feature type="region of interest" description="Disordered" evidence="2">
    <location>
        <begin position="43"/>
        <end position="149"/>
    </location>
</feature>
<dbReference type="SMART" id="SM00854">
    <property type="entry name" value="PGA_cap"/>
    <property type="match status" value="1"/>
</dbReference>
<organism evidence="4 5">
    <name type="scientific">Paenibacillus spiritus</name>
    <dbReference type="NCBI Taxonomy" id="2496557"/>
    <lineage>
        <taxon>Bacteria</taxon>
        <taxon>Bacillati</taxon>
        <taxon>Bacillota</taxon>
        <taxon>Bacilli</taxon>
        <taxon>Bacillales</taxon>
        <taxon>Paenibacillaceae</taxon>
        <taxon>Paenibacillus</taxon>
    </lineage>
</organism>
<evidence type="ECO:0000259" key="3">
    <source>
        <dbReference type="SMART" id="SM00854"/>
    </source>
</evidence>
<evidence type="ECO:0000256" key="1">
    <source>
        <dbReference type="ARBA" id="ARBA00005662"/>
    </source>
</evidence>
<gene>
    <name evidence="4" type="ORF">F4V43_15915</name>
</gene>
<evidence type="ECO:0000256" key="2">
    <source>
        <dbReference type="SAM" id="MobiDB-lite"/>
    </source>
</evidence>
<feature type="domain" description="Capsule synthesis protein CapA" evidence="3">
    <location>
        <begin position="148"/>
        <end position="388"/>
    </location>
</feature>
<feature type="compositionally biased region" description="Low complexity" evidence="2">
    <location>
        <begin position="121"/>
        <end position="131"/>
    </location>
</feature>
<dbReference type="Pfam" id="PF09587">
    <property type="entry name" value="PGA_cap"/>
    <property type="match status" value="1"/>
</dbReference>
<comment type="similarity">
    <text evidence="1">Belongs to the CapA family.</text>
</comment>
<dbReference type="PANTHER" id="PTHR33393:SF13">
    <property type="entry name" value="PGA BIOSYNTHESIS PROTEIN CAPA"/>
    <property type="match status" value="1"/>
</dbReference>
<dbReference type="EMBL" id="VYKK01000022">
    <property type="protein sequence ID" value="KAA8999807.1"/>
    <property type="molecule type" value="Genomic_DNA"/>
</dbReference>
<dbReference type="InterPro" id="IPR029052">
    <property type="entry name" value="Metallo-depent_PP-like"/>
</dbReference>
<feature type="compositionally biased region" description="Low complexity" evidence="2">
    <location>
        <begin position="62"/>
        <end position="73"/>
    </location>
</feature>
<feature type="compositionally biased region" description="Pro residues" evidence="2">
    <location>
        <begin position="74"/>
        <end position="104"/>
    </location>
</feature>
<keyword evidence="5" id="KW-1185">Reference proteome</keyword>
<sequence>MYPPRSDRNQVSKRKRSRRLRLRINLALLLLIAGALALALGQRDGGGREAAGPAVPPPSAPAAPSSAPAETRPPASPSLPPSAPPAASPSPDAPVPASATPPPSGSGGEEGGAPAPPPAAPAASEEAAPEAPGGGNAGTPDDGSPEVSLSFAGDTIFAGKVGELLEKQGYDYAFSRLDGMFRSDDLTVVNLETPVTEGGTGAANKQFVFRSSPKALGAMKRAGIDAVNLANNHSLDRGQEGLSDTLSLLDEAGIARVGAGQNAAEAYTVRYFERKGIRIALLGFTRVVPETSWIATARTPGLASVYDSAQALKAIADARREADLVVVMVHWGKERQEAFSPQQQELGRSFIDAGADLVIGSHPHVLQGLEPYKGKWIAYSTGNFVFTRSATPSTWETAVFRANCKVDGQCRLTLKPMDAELGRPVPMAAEQGEKLLKRMEALSEGRVSIDEAGRVSVR</sequence>
<dbReference type="Gene3D" id="3.60.21.10">
    <property type="match status" value="1"/>
</dbReference>
<dbReference type="RefSeq" id="WP_150459239.1">
    <property type="nucleotide sequence ID" value="NZ_VYKK01000022.1"/>
</dbReference>
<dbReference type="SUPFAM" id="SSF56300">
    <property type="entry name" value="Metallo-dependent phosphatases"/>
    <property type="match status" value="1"/>
</dbReference>
<dbReference type="Proteomes" id="UP000367750">
    <property type="component" value="Unassembled WGS sequence"/>
</dbReference>
<comment type="caution">
    <text evidence="4">The sequence shown here is derived from an EMBL/GenBank/DDBJ whole genome shotgun (WGS) entry which is preliminary data.</text>
</comment>
<dbReference type="InterPro" id="IPR019079">
    <property type="entry name" value="Capsule_synth_CapA"/>
</dbReference>
<reference evidence="4 5" key="1">
    <citation type="submission" date="2019-09" db="EMBL/GenBank/DDBJ databases">
        <title>Bacillus ochoae sp. nov., Paenibacillus whitsoniae sp. nov., Paenibacillus spiritus sp. nov. Isolated from the Mars Exploration Rover during spacecraft assembly.</title>
        <authorList>
            <person name="Seuylemezian A."/>
            <person name="Vaishampayan P."/>
        </authorList>
    </citation>
    <scope>NUCLEOTIDE SEQUENCE [LARGE SCALE GENOMIC DNA]</scope>
    <source>
        <strain evidence="4 5">MER_111</strain>
    </source>
</reference>